<dbReference type="Pfam" id="PF04542">
    <property type="entry name" value="Sigma70_r2"/>
    <property type="match status" value="1"/>
</dbReference>
<dbReference type="PANTHER" id="PTHR43133:SF51">
    <property type="entry name" value="RNA POLYMERASE SIGMA FACTOR"/>
    <property type="match status" value="1"/>
</dbReference>
<dbReference type="EMBL" id="JARAOX010000198">
    <property type="protein sequence ID" value="MDD9784639.1"/>
    <property type="molecule type" value="Genomic_DNA"/>
</dbReference>
<evidence type="ECO:0000259" key="5">
    <source>
        <dbReference type="Pfam" id="PF04542"/>
    </source>
</evidence>
<comment type="caution">
    <text evidence="7">The sequence shown here is derived from an EMBL/GenBank/DDBJ whole genome shotgun (WGS) entry which is preliminary data.</text>
</comment>
<organism evidence="7 8">
    <name type="scientific">Priestia megaterium</name>
    <name type="common">Bacillus megaterium</name>
    <dbReference type="NCBI Taxonomy" id="1404"/>
    <lineage>
        <taxon>Bacteria</taxon>
        <taxon>Bacillati</taxon>
        <taxon>Bacillota</taxon>
        <taxon>Bacilli</taxon>
        <taxon>Bacillales</taxon>
        <taxon>Bacillaceae</taxon>
        <taxon>Priestia</taxon>
    </lineage>
</organism>
<evidence type="ECO:0000256" key="3">
    <source>
        <dbReference type="ARBA" id="ARBA00023082"/>
    </source>
</evidence>
<dbReference type="GO" id="GO:0016987">
    <property type="term" value="F:sigma factor activity"/>
    <property type="evidence" value="ECO:0007669"/>
    <property type="project" value="UniProtKB-KW"/>
</dbReference>
<dbReference type="Gene3D" id="1.10.10.10">
    <property type="entry name" value="Winged helix-like DNA-binding domain superfamily/Winged helix DNA-binding domain"/>
    <property type="match status" value="1"/>
</dbReference>
<feature type="domain" description="RNA polymerase sigma-70 region 2" evidence="5">
    <location>
        <begin position="21"/>
        <end position="88"/>
    </location>
</feature>
<evidence type="ECO:0000256" key="1">
    <source>
        <dbReference type="ARBA" id="ARBA00010641"/>
    </source>
</evidence>
<dbReference type="Pfam" id="PF08281">
    <property type="entry name" value="Sigma70_r4_2"/>
    <property type="match status" value="1"/>
</dbReference>
<dbReference type="Gene3D" id="1.10.1740.10">
    <property type="match status" value="1"/>
</dbReference>
<dbReference type="InterPro" id="IPR014300">
    <property type="entry name" value="RNA_pol_sigma-V"/>
</dbReference>
<dbReference type="InterPro" id="IPR036388">
    <property type="entry name" value="WH-like_DNA-bd_sf"/>
</dbReference>
<dbReference type="PANTHER" id="PTHR43133">
    <property type="entry name" value="RNA POLYMERASE ECF-TYPE SIGMA FACTO"/>
    <property type="match status" value="1"/>
</dbReference>
<proteinExistence type="inferred from homology"/>
<dbReference type="InterPro" id="IPR007627">
    <property type="entry name" value="RNA_pol_sigma70_r2"/>
</dbReference>
<evidence type="ECO:0000259" key="6">
    <source>
        <dbReference type="Pfam" id="PF08281"/>
    </source>
</evidence>
<keyword evidence="2" id="KW-0805">Transcription regulation</keyword>
<dbReference type="NCBIfam" id="TIGR02937">
    <property type="entry name" value="sigma70-ECF"/>
    <property type="match status" value="1"/>
</dbReference>
<dbReference type="InterPro" id="IPR014284">
    <property type="entry name" value="RNA_pol_sigma-70_dom"/>
</dbReference>
<protein>
    <submittedName>
        <fullName evidence="7">Sigma-70 family RNA polymerase sigma factor</fullName>
    </submittedName>
</protein>
<name>A0ABD4WX06_PRIMG</name>
<dbReference type="SUPFAM" id="SSF88659">
    <property type="entry name" value="Sigma3 and sigma4 domains of RNA polymerase sigma factors"/>
    <property type="match status" value="1"/>
</dbReference>
<dbReference type="InterPro" id="IPR013324">
    <property type="entry name" value="RNA_pol_sigma_r3/r4-like"/>
</dbReference>
<keyword evidence="4" id="KW-0804">Transcription</keyword>
<accession>A0ABD4WX06</accession>
<evidence type="ECO:0000256" key="2">
    <source>
        <dbReference type="ARBA" id="ARBA00023015"/>
    </source>
</evidence>
<evidence type="ECO:0000313" key="7">
    <source>
        <dbReference type="EMBL" id="MDD9784639.1"/>
    </source>
</evidence>
<evidence type="ECO:0000313" key="8">
    <source>
        <dbReference type="Proteomes" id="UP001213771"/>
    </source>
</evidence>
<gene>
    <name evidence="7" type="ORF">PVE99_19940</name>
</gene>
<reference evidence="7 8" key="1">
    <citation type="submission" date="2023-02" db="EMBL/GenBank/DDBJ databases">
        <authorList>
            <person name="Olszewska D."/>
        </authorList>
    </citation>
    <scope>NUCLEOTIDE SEQUENCE [LARGE SCALE GENOMIC DNA]</scope>
    <source>
        <strain evidence="7 8">FDU301</strain>
    </source>
</reference>
<dbReference type="RefSeq" id="WP_177564406.1">
    <property type="nucleotide sequence ID" value="NZ_CP058268.1"/>
</dbReference>
<dbReference type="CDD" id="cd06171">
    <property type="entry name" value="Sigma70_r4"/>
    <property type="match status" value="1"/>
</dbReference>
<dbReference type="InterPro" id="IPR039425">
    <property type="entry name" value="RNA_pol_sigma-70-like"/>
</dbReference>
<dbReference type="InterPro" id="IPR013249">
    <property type="entry name" value="RNA_pol_sigma70_r4_t2"/>
</dbReference>
<dbReference type="Proteomes" id="UP001213771">
    <property type="component" value="Unassembled WGS sequence"/>
</dbReference>
<dbReference type="SUPFAM" id="SSF88946">
    <property type="entry name" value="Sigma2 domain of RNA polymerase sigma factors"/>
    <property type="match status" value="1"/>
</dbReference>
<keyword evidence="3" id="KW-0731">Sigma factor</keyword>
<sequence>MSIEKKVKKAKRGNEKAFQELIELEKNKLFRIAYLYVKNEADALDVVQDTIYKAFISIKRLKDPSYFSTWISRILINTCLDFIKKNNRVMPIGIVNKKPHHESLPLEDKLDLVGAIERLEIQYKTVIIFRYYKDLSIKQIAEILECPEGTVKTRLHRAVHQLKLDLKEECL</sequence>
<evidence type="ECO:0000256" key="4">
    <source>
        <dbReference type="ARBA" id="ARBA00023163"/>
    </source>
</evidence>
<feature type="domain" description="RNA polymerase sigma factor 70 region 4 type 2" evidence="6">
    <location>
        <begin position="112"/>
        <end position="159"/>
    </location>
</feature>
<comment type="similarity">
    <text evidence="1">Belongs to the sigma-70 factor family. ECF subfamily.</text>
</comment>
<dbReference type="AlphaFoldDB" id="A0ABD4WX06"/>
<dbReference type="InterPro" id="IPR013325">
    <property type="entry name" value="RNA_pol_sigma_r2"/>
</dbReference>
<dbReference type="NCBIfam" id="TIGR02954">
    <property type="entry name" value="Sig70_famx3"/>
    <property type="match status" value="1"/>
</dbReference>